<evidence type="ECO:0000256" key="6">
    <source>
        <dbReference type="ARBA" id="ARBA00023242"/>
    </source>
</evidence>
<feature type="domain" description="SURP motif" evidence="9">
    <location>
        <begin position="276"/>
        <end position="318"/>
    </location>
</feature>
<dbReference type="GO" id="GO:0071004">
    <property type="term" value="C:U2-type prespliceosome"/>
    <property type="evidence" value="ECO:0007669"/>
    <property type="project" value="TreeGrafter"/>
</dbReference>
<dbReference type="PANTHER" id="PTHR15316:SF1">
    <property type="entry name" value="SPLICING FACTOR 3A SUBUNIT 1"/>
    <property type="match status" value="1"/>
</dbReference>
<organism evidence="12">
    <name type="scientific">Noccaea caerulescens</name>
    <name type="common">Alpine penny-cress</name>
    <name type="synonym">Thlaspi caerulescens</name>
    <dbReference type="NCBI Taxonomy" id="107243"/>
    <lineage>
        <taxon>Eukaryota</taxon>
        <taxon>Viridiplantae</taxon>
        <taxon>Streptophyta</taxon>
        <taxon>Embryophyta</taxon>
        <taxon>Tracheophyta</taxon>
        <taxon>Spermatophyta</taxon>
        <taxon>Magnoliopsida</taxon>
        <taxon>eudicotyledons</taxon>
        <taxon>Gunneridae</taxon>
        <taxon>Pentapetalae</taxon>
        <taxon>rosids</taxon>
        <taxon>malvids</taxon>
        <taxon>Brassicales</taxon>
        <taxon>Brassicaceae</taxon>
        <taxon>Coluteocarpeae</taxon>
        <taxon>Noccaea</taxon>
    </lineage>
</organism>
<feature type="region of interest" description="Disordered" evidence="7">
    <location>
        <begin position="459"/>
        <end position="482"/>
    </location>
</feature>
<dbReference type="InterPro" id="IPR035967">
    <property type="entry name" value="SWAP/Surp_sf"/>
</dbReference>
<dbReference type="Pfam" id="PF11931">
    <property type="entry name" value="SF3a60_Prp9_C"/>
    <property type="match status" value="1"/>
</dbReference>
<keyword evidence="6" id="KW-0539">Nucleus</keyword>
<dbReference type="AlphaFoldDB" id="A0A1J3GX89"/>
<dbReference type="PROSITE" id="PS50171">
    <property type="entry name" value="ZF_MATRIN"/>
    <property type="match status" value="1"/>
</dbReference>
<gene>
    <name evidence="11" type="ORF">LC_TR14613_c1_g1_i1_g.49904</name>
    <name evidence="12" type="ORF">LE_TR17691_c0_g1_i1_g.57105</name>
</gene>
<name>A0A1J3GX89_NOCCA</name>
<evidence type="ECO:0000256" key="3">
    <source>
        <dbReference type="ARBA" id="ARBA00022723"/>
    </source>
</evidence>
<keyword evidence="2" id="KW-0507">mRNA processing</keyword>
<comment type="subcellular location">
    <subcellularLocation>
        <location evidence="1">Nucleus</location>
    </subcellularLocation>
</comment>
<dbReference type="InterPro" id="IPR000626">
    <property type="entry name" value="Ubiquitin-like_dom"/>
</dbReference>
<dbReference type="Pfam" id="PF00240">
    <property type="entry name" value="ubiquitin"/>
    <property type="match status" value="1"/>
</dbReference>
<protein>
    <submittedName>
        <fullName evidence="12">Putative splicing factor 3A subunit 1</fullName>
    </submittedName>
</protein>
<dbReference type="EMBL" id="GEVK01013334">
    <property type="protein sequence ID" value="JAU39498.1"/>
    <property type="molecule type" value="Transcribed_RNA"/>
</dbReference>
<dbReference type="GO" id="GO:0008270">
    <property type="term" value="F:zinc ion binding"/>
    <property type="evidence" value="ECO:0007669"/>
    <property type="project" value="UniProtKB-KW"/>
</dbReference>
<dbReference type="PROSITE" id="PS50128">
    <property type="entry name" value="SURP"/>
    <property type="match status" value="2"/>
</dbReference>
<dbReference type="SUPFAM" id="SSF109905">
    <property type="entry name" value="Surp module (SWAP domain)"/>
    <property type="match status" value="2"/>
</dbReference>
<evidence type="ECO:0000256" key="5">
    <source>
        <dbReference type="ARBA" id="ARBA00022833"/>
    </source>
</evidence>
<dbReference type="InterPro" id="IPR029071">
    <property type="entry name" value="Ubiquitin-like_domsf"/>
</dbReference>
<sequence>MSGLTSVEAPPASPVEIGIMVEKIRSNHEEIERLEQMVMEDLKIEETSPRKQLLQGHRLESMAKSIVLKSEKLVETYEKVKDDIAPLPFKSPSWADVSSAFSSRLQEILEYHQKHPFALEESAIASTGEKEDSHTESESGDGPLQRSTGWDGRPIPYWLVKLGLGQEYKCEICRNRSYAGKRAFERHFKEWRHKDGLYSLGIPYTDKLNGIASIEEAKEIRKRMPESQRLPLPLEAGGNLGPLLARSQLTDQGTEGSSSNQAPVGVAIPPPDIRSVVDKTVAILSETRLEIERKIVDVFGKVEGFEFLSSGDAYHGYYLDRLSQHRAGAGAAATRSGHGDSQTCLAAEFIAPCPRLEPHKFTCRLPEGITRKEVDIIKLTAQFWAMYGRDFWEEHCSESRNNDPEFEFMKMRGGGGRFHLFSRLVEAYMGVVYSRPEILKENAPDMETVLENCYHRLQKDRSRKDRARQEKARQEKSSAKRAPRGHDLLGHLCVMAEMAIDPPPKPDPKRQKIDESDLVPEDQFLAHNATAGCARIWIYQPDISGGLHFQIKVPSLSETVASLKEKIAQGVNIPISTQKLSGKVGILEDNKSLAHYNVGAQDVLTLIVEWRKLPVR</sequence>
<keyword evidence="3" id="KW-0479">Metal-binding</keyword>
<dbReference type="GO" id="GO:0005686">
    <property type="term" value="C:U2 snRNP"/>
    <property type="evidence" value="ECO:0007669"/>
    <property type="project" value="TreeGrafter"/>
</dbReference>
<dbReference type="SUPFAM" id="SSF54236">
    <property type="entry name" value="Ubiquitin-like"/>
    <property type="match status" value="1"/>
</dbReference>
<reference evidence="12" key="1">
    <citation type="submission" date="2016-07" db="EMBL/GenBank/DDBJ databases">
        <title>De novo transcriptome assembly of four accessions of the metal hyperaccumulator plant Noccaea caerulescens.</title>
        <authorList>
            <person name="Blande D."/>
            <person name="Halimaa P."/>
            <person name="Tervahauta A.I."/>
            <person name="Aarts M.G."/>
            <person name="Karenlampi S.O."/>
        </authorList>
    </citation>
    <scope>NUCLEOTIDE SEQUENCE</scope>
</reference>
<keyword evidence="4" id="KW-0863">Zinc-finger</keyword>
<dbReference type="PROSITE" id="PS50053">
    <property type="entry name" value="UBIQUITIN_2"/>
    <property type="match status" value="1"/>
</dbReference>
<dbReference type="SMART" id="SM00213">
    <property type="entry name" value="UBQ"/>
    <property type="match status" value="1"/>
</dbReference>
<feature type="domain" description="Ubiquitin-like" evidence="8">
    <location>
        <begin position="557"/>
        <end position="609"/>
    </location>
</feature>
<dbReference type="PANTHER" id="PTHR15316">
    <property type="entry name" value="SPLICEOSOME ASSOCIATED PROTEIN 114/SWAP SPLICING FACTOR-RELATED"/>
    <property type="match status" value="1"/>
</dbReference>
<dbReference type="Gene3D" id="1.10.10.790">
    <property type="entry name" value="Surp module"/>
    <property type="match status" value="2"/>
</dbReference>
<evidence type="ECO:0000256" key="4">
    <source>
        <dbReference type="ARBA" id="ARBA00022771"/>
    </source>
</evidence>
<evidence type="ECO:0000256" key="7">
    <source>
        <dbReference type="SAM" id="MobiDB-lite"/>
    </source>
</evidence>
<dbReference type="EMBL" id="GEVL01018425">
    <property type="protein sequence ID" value="JAU58916.1"/>
    <property type="molecule type" value="Transcribed_RNA"/>
</dbReference>
<evidence type="ECO:0000256" key="2">
    <source>
        <dbReference type="ARBA" id="ARBA00022664"/>
    </source>
</evidence>
<feature type="domain" description="SURP motif" evidence="9">
    <location>
        <begin position="376"/>
        <end position="421"/>
    </location>
</feature>
<dbReference type="InterPro" id="IPR000690">
    <property type="entry name" value="Matrin/U1-C_Znf_C2H2"/>
</dbReference>
<dbReference type="InterPro" id="IPR045146">
    <property type="entry name" value="SF3A1"/>
</dbReference>
<dbReference type="GO" id="GO:0003723">
    <property type="term" value="F:RNA binding"/>
    <property type="evidence" value="ECO:0007669"/>
    <property type="project" value="InterPro"/>
</dbReference>
<evidence type="ECO:0000259" key="9">
    <source>
        <dbReference type="PROSITE" id="PS50128"/>
    </source>
</evidence>
<evidence type="ECO:0000313" key="11">
    <source>
        <dbReference type="EMBL" id="JAU39498.1"/>
    </source>
</evidence>
<dbReference type="InterPro" id="IPR000061">
    <property type="entry name" value="Surp"/>
</dbReference>
<keyword evidence="5" id="KW-0862">Zinc</keyword>
<feature type="region of interest" description="Disordered" evidence="7">
    <location>
        <begin position="125"/>
        <end position="148"/>
    </location>
</feature>
<dbReference type="SMART" id="SM00648">
    <property type="entry name" value="SWAP"/>
    <property type="match status" value="2"/>
</dbReference>
<evidence type="ECO:0000259" key="8">
    <source>
        <dbReference type="PROSITE" id="PS50053"/>
    </source>
</evidence>
<dbReference type="InterPro" id="IPR024598">
    <property type="entry name" value="SF3a60/Prp9_C"/>
</dbReference>
<evidence type="ECO:0000256" key="1">
    <source>
        <dbReference type="ARBA" id="ARBA00004123"/>
    </source>
</evidence>
<evidence type="ECO:0000259" key="10">
    <source>
        <dbReference type="PROSITE" id="PS50171"/>
    </source>
</evidence>
<evidence type="ECO:0000313" key="12">
    <source>
        <dbReference type="EMBL" id="JAU58916.1"/>
    </source>
</evidence>
<dbReference type="GO" id="GO:0000381">
    <property type="term" value="P:regulation of alternative mRNA splicing, via spliceosome"/>
    <property type="evidence" value="ECO:0007669"/>
    <property type="project" value="TreeGrafter"/>
</dbReference>
<dbReference type="GO" id="GO:0071013">
    <property type="term" value="C:catalytic step 2 spliceosome"/>
    <property type="evidence" value="ECO:0007669"/>
    <property type="project" value="TreeGrafter"/>
</dbReference>
<accession>A0A1J3GX89</accession>
<feature type="compositionally biased region" description="Basic and acidic residues" evidence="7">
    <location>
        <begin position="128"/>
        <end position="137"/>
    </location>
</feature>
<dbReference type="Pfam" id="PF01805">
    <property type="entry name" value="Surp"/>
    <property type="match status" value="1"/>
</dbReference>
<proteinExistence type="predicted"/>
<dbReference type="GO" id="GO:0045292">
    <property type="term" value="P:mRNA cis splicing, via spliceosome"/>
    <property type="evidence" value="ECO:0007669"/>
    <property type="project" value="InterPro"/>
</dbReference>
<dbReference type="Gene3D" id="3.10.20.90">
    <property type="entry name" value="Phosphatidylinositol 3-kinase Catalytic Subunit, Chain A, domain 1"/>
    <property type="match status" value="1"/>
</dbReference>
<feature type="domain" description="Matrin-type" evidence="10">
    <location>
        <begin position="168"/>
        <end position="199"/>
    </location>
</feature>